<organism evidence="4">
    <name type="scientific">Ostreococcus tauri</name>
    <name type="common">Marine green alga</name>
    <dbReference type="NCBI Taxonomy" id="70448"/>
    <lineage>
        <taxon>Eukaryota</taxon>
        <taxon>Viridiplantae</taxon>
        <taxon>Chlorophyta</taxon>
        <taxon>Mamiellophyceae</taxon>
        <taxon>Mamiellales</taxon>
        <taxon>Bathycoccaceae</taxon>
        <taxon>Ostreococcus</taxon>
    </lineage>
</organism>
<name>A0A1Y5INI1_OSTTA</name>
<dbReference type="InterPro" id="IPR029052">
    <property type="entry name" value="Metallo-depent_PP-like"/>
</dbReference>
<reference evidence="4" key="1">
    <citation type="submission" date="2017-04" db="EMBL/GenBank/DDBJ databases">
        <title>Population genomics of picophytoplankton unveils novel chromosome hypervariability.</title>
        <authorList>
            <consortium name="DOE Joint Genome Institute"/>
            <person name="Blanc-Mathieu R."/>
            <person name="Krasovec M."/>
            <person name="Hebrard M."/>
            <person name="Yau S."/>
            <person name="Desgranges E."/>
            <person name="Martin J."/>
            <person name="Schackwitz W."/>
            <person name="Kuo A."/>
            <person name="Salin G."/>
            <person name="Donnadieu C."/>
            <person name="Desdevises Y."/>
            <person name="Sanchez-Ferandin S."/>
            <person name="Moreau H."/>
            <person name="Rivals E."/>
            <person name="Grigoriev I.V."/>
            <person name="Grimsley N."/>
            <person name="Eyre-Walker A."/>
            <person name="Piganeau G."/>
        </authorList>
    </citation>
    <scope>NUCLEOTIDE SEQUENCE [LARGE SCALE GENOMIC DNA]</scope>
    <source>
        <strain evidence="4">RCC 1115</strain>
    </source>
</reference>
<gene>
    <name evidence="4" type="ORF">BE221DRAFT_66652</name>
</gene>
<feature type="region of interest" description="Disordered" evidence="1">
    <location>
        <begin position="1"/>
        <end position="104"/>
    </location>
</feature>
<dbReference type="InterPro" id="IPR004843">
    <property type="entry name" value="Calcineurin-like_PHP"/>
</dbReference>
<evidence type="ECO:0000259" key="2">
    <source>
        <dbReference type="Pfam" id="PF00149"/>
    </source>
</evidence>
<feature type="compositionally biased region" description="Basic and acidic residues" evidence="1">
    <location>
        <begin position="47"/>
        <end position="72"/>
    </location>
</feature>
<proteinExistence type="predicted"/>
<evidence type="ECO:0000313" key="4">
    <source>
        <dbReference type="EMBL" id="OUS49673.1"/>
    </source>
</evidence>
<evidence type="ECO:0000256" key="1">
    <source>
        <dbReference type="SAM" id="MobiDB-lite"/>
    </source>
</evidence>
<evidence type="ECO:0000259" key="3">
    <source>
        <dbReference type="Pfam" id="PF08648"/>
    </source>
</evidence>
<sequence>MARGASEARDDGARARGGGRRRARGSTSPRGRGDDWKRRRREVPPPPRERGEIPPPPRERGEIPPPPRERGEIPPPPPSEGFGRTVEVPPPPPSSSDLAGASNEDEDEAAMMMRLMGFGGFATTRGKHVEDEFANASAVQKKTKRQARQYMNRKGAACVSTCRLARSVGTSTCGEDDDAAKTFAQDALRRAALLASTPRECGFMAFLDRCRALDDDDANALVEAFCASERLDGQFCEDAFDCVYAAHARNAPEEELRTMMSLARLFMRRYRARETPARWRAWVGGNATLVQLGDILDRGDDEIGILILLQKLDKEAKKAGGAVYVMNGNHEVLNISGDFRYVTRGAFGETTRFSQHLVKLFGDKFRDAFGIDEEDAWTRQSKARIGLFSPGGPLAQQLSMHHTVLIVNDTVFVHGGLVPRHVEYGLDKLNRAVSDWMRGKEIKDDETRTALGMAIGGVRDSIVWHRGYGTENFATNQDRSSSCELLEKTLGMIDGANRMVVGHTPQLGGANCECDGKIWRIDVGMSFGVLGAEPQVLEIDGGDVRVITSASSRTPSRL</sequence>
<dbReference type="AlphaFoldDB" id="A0A1Y5INI1"/>
<dbReference type="EMBL" id="KZ155771">
    <property type="protein sequence ID" value="OUS49673.1"/>
    <property type="molecule type" value="Genomic_DNA"/>
</dbReference>
<dbReference type="InterPro" id="IPR013957">
    <property type="entry name" value="SNRNP27"/>
</dbReference>
<dbReference type="GO" id="GO:0016787">
    <property type="term" value="F:hydrolase activity"/>
    <property type="evidence" value="ECO:0007669"/>
    <property type="project" value="InterPro"/>
</dbReference>
<feature type="domain" description="Calcineurin-like phosphoesterase" evidence="2">
    <location>
        <begin position="286"/>
        <end position="448"/>
    </location>
</feature>
<dbReference type="GO" id="GO:0008380">
    <property type="term" value="P:RNA splicing"/>
    <property type="evidence" value="ECO:0007669"/>
    <property type="project" value="InterPro"/>
</dbReference>
<dbReference type="SUPFAM" id="SSF56300">
    <property type="entry name" value="Metallo-dependent phosphatases"/>
    <property type="match status" value="1"/>
</dbReference>
<accession>A0A1Y5INI1</accession>
<dbReference type="Pfam" id="PF00149">
    <property type="entry name" value="Metallophos"/>
    <property type="match status" value="1"/>
</dbReference>
<dbReference type="Proteomes" id="UP000195557">
    <property type="component" value="Unassembled WGS sequence"/>
</dbReference>
<feature type="domain" description="U4/U6.U5 small nuclear ribonucleoprotein 27kDa protein" evidence="3">
    <location>
        <begin position="107"/>
        <end position="155"/>
    </location>
</feature>
<dbReference type="PANTHER" id="PTHR46546">
    <property type="entry name" value="SHEWANELLA-LIKE PROTEIN PHOSPHATASE 1"/>
    <property type="match status" value="1"/>
</dbReference>
<protein>
    <submittedName>
        <fullName evidence="4">Serine/threonine-specific protein phosphatase PP1 catalytic subunit</fullName>
    </submittedName>
</protein>
<feature type="compositionally biased region" description="Basic and acidic residues" evidence="1">
    <location>
        <begin position="1"/>
        <end position="14"/>
    </location>
</feature>
<dbReference type="Gene3D" id="3.60.21.10">
    <property type="match status" value="1"/>
</dbReference>
<dbReference type="PANTHER" id="PTHR46546:SF4">
    <property type="entry name" value="SHEWANELLA-LIKE PROTEIN PHOSPHATASE 1"/>
    <property type="match status" value="1"/>
</dbReference>
<dbReference type="Pfam" id="PF08648">
    <property type="entry name" value="SNRNP27"/>
    <property type="match status" value="1"/>
</dbReference>
<dbReference type="eggNOG" id="KOG0374">
    <property type="taxonomic scope" value="Eukaryota"/>
</dbReference>